<protein>
    <submittedName>
        <fullName evidence="1">Uncharacterized protein</fullName>
    </submittedName>
</protein>
<dbReference type="OrthoDB" id="415610at2759"/>
<dbReference type="Proteomes" id="UP000186817">
    <property type="component" value="Unassembled WGS sequence"/>
</dbReference>
<name>A0A1Q9EFG9_SYMMI</name>
<evidence type="ECO:0000313" key="2">
    <source>
        <dbReference type="Proteomes" id="UP000186817"/>
    </source>
</evidence>
<dbReference type="EMBL" id="LSRX01000165">
    <property type="protein sequence ID" value="OLQ06173.1"/>
    <property type="molecule type" value="Genomic_DNA"/>
</dbReference>
<keyword evidence="2" id="KW-1185">Reference proteome</keyword>
<dbReference type="AlphaFoldDB" id="A0A1Q9EFG9"/>
<gene>
    <name evidence="1" type="ORF">AK812_SmicGene10563</name>
</gene>
<proteinExistence type="predicted"/>
<sequence length="360" mass="39290">MLELSTLNGRGYLFTHAGRKWSSLVYPNLRLSDVGVKEGSVVEFSGDFDKSAGTPLLLEVHLMDRSKSTKEFGSVLPEACVWDLGMSLGMEKLTTLTGGYIFSFQGKRWKSLEHPSLTFAEVFGVGFAQEQDLLLIAFEGDFSSRDLPSSDAEVTLSVVLMDKSKSKTVTGRARRGDSVWKFGLLVGMASLTTSSRSQGGYVFRRQGGEAYRERLYPDLTIAGAGVRDGDTVEFSGDFEVFEPTADARADPGTAVTLTVVLMDKSKSRTVTGRARMSDSVWKFGEEVGMTTLSTMSKYIFRRQGGESYKERMYPNLTLADVGVREGDTVEFAGDFDPVAPAPGAPDPGTAAALLRYENEI</sequence>
<comment type="caution">
    <text evidence="1">The sequence shown here is derived from an EMBL/GenBank/DDBJ whole genome shotgun (WGS) entry which is preliminary data.</text>
</comment>
<reference evidence="1 2" key="1">
    <citation type="submission" date="2016-02" db="EMBL/GenBank/DDBJ databases">
        <title>Genome analysis of coral dinoflagellate symbionts highlights evolutionary adaptations to a symbiotic lifestyle.</title>
        <authorList>
            <person name="Aranda M."/>
            <person name="Li Y."/>
            <person name="Liew Y.J."/>
            <person name="Baumgarten S."/>
            <person name="Simakov O."/>
            <person name="Wilson M."/>
            <person name="Piel J."/>
            <person name="Ashoor H."/>
            <person name="Bougouffa S."/>
            <person name="Bajic V.B."/>
            <person name="Ryu T."/>
            <person name="Ravasi T."/>
            <person name="Bayer T."/>
            <person name="Micklem G."/>
            <person name="Kim H."/>
            <person name="Bhak J."/>
            <person name="Lajeunesse T.C."/>
            <person name="Voolstra C.R."/>
        </authorList>
    </citation>
    <scope>NUCLEOTIDE SEQUENCE [LARGE SCALE GENOMIC DNA]</scope>
    <source>
        <strain evidence="1 2">CCMP2467</strain>
    </source>
</reference>
<evidence type="ECO:0000313" key="1">
    <source>
        <dbReference type="EMBL" id="OLQ06173.1"/>
    </source>
</evidence>
<accession>A0A1Q9EFG9</accession>
<organism evidence="1 2">
    <name type="scientific">Symbiodinium microadriaticum</name>
    <name type="common">Dinoflagellate</name>
    <name type="synonym">Zooxanthella microadriatica</name>
    <dbReference type="NCBI Taxonomy" id="2951"/>
    <lineage>
        <taxon>Eukaryota</taxon>
        <taxon>Sar</taxon>
        <taxon>Alveolata</taxon>
        <taxon>Dinophyceae</taxon>
        <taxon>Suessiales</taxon>
        <taxon>Symbiodiniaceae</taxon>
        <taxon>Symbiodinium</taxon>
    </lineage>
</organism>